<evidence type="ECO:0000256" key="2">
    <source>
        <dbReference type="SAM" id="MobiDB-lite"/>
    </source>
</evidence>
<dbReference type="InterPro" id="IPR001878">
    <property type="entry name" value="Znf_CCHC"/>
</dbReference>
<protein>
    <recommendedName>
        <fullName evidence="3">CCHC-type domain-containing protein</fullName>
    </recommendedName>
</protein>
<feature type="domain" description="CCHC-type" evidence="3">
    <location>
        <begin position="354"/>
        <end position="369"/>
    </location>
</feature>
<reference evidence="4 5" key="1">
    <citation type="journal article" date="2024" name="bioRxiv">
        <title>A reference genome for Trichogramma kaykai: A tiny desert-dwelling parasitoid wasp with competing sex-ratio distorters.</title>
        <authorList>
            <person name="Culotta J."/>
            <person name="Lindsey A.R."/>
        </authorList>
    </citation>
    <scope>NUCLEOTIDE SEQUENCE [LARGE SCALE GENOMIC DNA]</scope>
    <source>
        <strain evidence="4 5">KSX58</strain>
    </source>
</reference>
<proteinExistence type="predicted"/>
<dbReference type="Proteomes" id="UP001627154">
    <property type="component" value="Unassembled WGS sequence"/>
</dbReference>
<sequence length="413" mass="47444">MGNPEFWPAPVNRVIEPDFSDESDFEPRKYNEPRRSSVRDGTTPRKSSVATGTDFSLKVWKLVQGWRLQFSGEDKNEDAEAFVDRINDFILASQFHPDDILTALPCLFEKRASQWYRTVVSRLDSWSTFESLFRKQFVPEYNQDDLEDDLRSRTQGKGGDITTFLTNFRSLILRFEKPPSMQQQTEIAWKRLRPEYRTAMQYRKYYTLDELEDGGRLYERQRNLNAKFTEPPPPEKMHVKGIAFKSSACRNKIAAFDNGDAIVDFGNELGDNSVKTDAETDMIASMQRMQVGYRASDRRQQKACHDGSEHKTTPTSAPNLSVANQSSTSKDCISICFSCQAIGHHSSDCPLRNCYVCKTPGHIARNCKSRSRPSTLVKEYCQVCHAPDTTFPRCEKYRPLWSKLQENCQPGEQ</sequence>
<feature type="compositionally biased region" description="Polar residues" evidence="2">
    <location>
        <begin position="313"/>
        <end position="322"/>
    </location>
</feature>
<dbReference type="PANTHER" id="PTHR33223">
    <property type="entry name" value="CCHC-TYPE DOMAIN-CONTAINING PROTEIN"/>
    <property type="match status" value="1"/>
</dbReference>
<keyword evidence="1" id="KW-0862">Zinc</keyword>
<dbReference type="InterPro" id="IPR036875">
    <property type="entry name" value="Znf_CCHC_sf"/>
</dbReference>
<dbReference type="GO" id="GO:0008270">
    <property type="term" value="F:zinc ion binding"/>
    <property type="evidence" value="ECO:0007669"/>
    <property type="project" value="UniProtKB-KW"/>
</dbReference>
<feature type="compositionally biased region" description="Basic and acidic residues" evidence="2">
    <location>
        <begin position="25"/>
        <end position="38"/>
    </location>
</feature>
<feature type="domain" description="CCHC-type" evidence="3">
    <location>
        <begin position="336"/>
        <end position="350"/>
    </location>
</feature>
<organism evidence="4 5">
    <name type="scientific">Trichogramma kaykai</name>
    <dbReference type="NCBI Taxonomy" id="54128"/>
    <lineage>
        <taxon>Eukaryota</taxon>
        <taxon>Metazoa</taxon>
        <taxon>Ecdysozoa</taxon>
        <taxon>Arthropoda</taxon>
        <taxon>Hexapoda</taxon>
        <taxon>Insecta</taxon>
        <taxon>Pterygota</taxon>
        <taxon>Neoptera</taxon>
        <taxon>Endopterygota</taxon>
        <taxon>Hymenoptera</taxon>
        <taxon>Apocrita</taxon>
        <taxon>Proctotrupomorpha</taxon>
        <taxon>Chalcidoidea</taxon>
        <taxon>Trichogrammatidae</taxon>
        <taxon>Trichogramma</taxon>
    </lineage>
</organism>
<dbReference type="Pfam" id="PF00098">
    <property type="entry name" value="zf-CCHC"/>
    <property type="match status" value="2"/>
</dbReference>
<dbReference type="PROSITE" id="PS50158">
    <property type="entry name" value="ZF_CCHC"/>
    <property type="match status" value="2"/>
</dbReference>
<dbReference type="PANTHER" id="PTHR33223:SF6">
    <property type="entry name" value="CCHC-TYPE DOMAIN-CONTAINING PROTEIN"/>
    <property type="match status" value="1"/>
</dbReference>
<dbReference type="AlphaFoldDB" id="A0ABD2WCX4"/>
<accession>A0ABD2WCX4</accession>
<keyword evidence="1" id="KW-0479">Metal-binding</keyword>
<keyword evidence="1" id="KW-0863">Zinc-finger</keyword>
<dbReference type="Gene3D" id="4.10.60.10">
    <property type="entry name" value="Zinc finger, CCHC-type"/>
    <property type="match status" value="1"/>
</dbReference>
<evidence type="ECO:0000256" key="1">
    <source>
        <dbReference type="PROSITE-ProRule" id="PRU00047"/>
    </source>
</evidence>
<dbReference type="SMART" id="SM00343">
    <property type="entry name" value="ZnF_C2HC"/>
    <property type="match status" value="2"/>
</dbReference>
<evidence type="ECO:0000313" key="5">
    <source>
        <dbReference type="Proteomes" id="UP001627154"/>
    </source>
</evidence>
<gene>
    <name evidence="4" type="ORF">TKK_014283</name>
</gene>
<evidence type="ECO:0000259" key="3">
    <source>
        <dbReference type="PROSITE" id="PS50158"/>
    </source>
</evidence>
<name>A0ABD2WCX4_9HYME</name>
<dbReference type="Pfam" id="PF03732">
    <property type="entry name" value="Retrotrans_gag"/>
    <property type="match status" value="1"/>
</dbReference>
<feature type="region of interest" description="Disordered" evidence="2">
    <location>
        <begin position="295"/>
        <end position="322"/>
    </location>
</feature>
<dbReference type="EMBL" id="JBJJXI010000114">
    <property type="protein sequence ID" value="KAL3390812.1"/>
    <property type="molecule type" value="Genomic_DNA"/>
</dbReference>
<evidence type="ECO:0000313" key="4">
    <source>
        <dbReference type="EMBL" id="KAL3390812.1"/>
    </source>
</evidence>
<dbReference type="InterPro" id="IPR005162">
    <property type="entry name" value="Retrotrans_gag_dom"/>
</dbReference>
<dbReference type="SUPFAM" id="SSF57756">
    <property type="entry name" value="Retrovirus zinc finger-like domains"/>
    <property type="match status" value="1"/>
</dbReference>
<feature type="compositionally biased region" description="Basic and acidic residues" evidence="2">
    <location>
        <begin position="295"/>
        <end position="312"/>
    </location>
</feature>
<feature type="region of interest" description="Disordered" evidence="2">
    <location>
        <begin position="18"/>
        <end position="49"/>
    </location>
</feature>
<comment type="caution">
    <text evidence="4">The sequence shown here is derived from an EMBL/GenBank/DDBJ whole genome shotgun (WGS) entry which is preliminary data.</text>
</comment>
<keyword evidence="5" id="KW-1185">Reference proteome</keyword>